<keyword evidence="5" id="KW-0012">Acyltransferase</keyword>
<dbReference type="KEGG" id="aori:SD37_10270"/>
<dbReference type="EC" id="2.3.1.39" evidence="1"/>
<sequence length="448" mass="47414">MQADHLPSTFLFPGQGAYLAGVFSASRQAFPGIAAELARVDEYSLRAGGPGVTSLLTDPASPTLDRLLESDVPALSLAIFASQIVAARLYREELGLSAALLMGHSFGEFAALVVSGALTLEEGVTLVVARDRALRASGVSGGMVAIEAGLRRVEHLVAATADSSLAVAADNAYDQVVVSGAEPAVARLASVAGALGVKATVLRVPYPFHNRRLLGEANELFARTVATVDPRVPRVDVFSPVLGRRVETPGDVSEVLSSHLVRPVRFLAALHEIRGEGVTRFVECGARSTLVDLVNATVAGTSTSAPFRRRADDAGVLDEVRRLAPVPVTPAEPRPVEAAFVEPLPTQRDTSVSIETDDGGGELSAPNVLDELKTLYADAVGYPADVFETGVELEADLGIDSIRQTELLQRARQRYDVPEADHIRITDYTTLESIAGLIVELKGQGERV</sequence>
<dbReference type="EMBL" id="CP016174">
    <property type="protein sequence ID" value="ANN15987.1"/>
    <property type="molecule type" value="Genomic_DNA"/>
</dbReference>
<dbReference type="InterPro" id="IPR001227">
    <property type="entry name" value="Ac_transferase_dom_sf"/>
</dbReference>
<evidence type="ECO:0000256" key="2">
    <source>
        <dbReference type="ARBA" id="ARBA00022450"/>
    </source>
</evidence>
<dbReference type="InterPro" id="IPR016035">
    <property type="entry name" value="Acyl_Trfase/lysoPLipase"/>
</dbReference>
<dbReference type="RefSeq" id="WP_044850997.1">
    <property type="nucleotide sequence ID" value="NZ_CP016174.1"/>
</dbReference>
<dbReference type="GO" id="GO:0006633">
    <property type="term" value="P:fatty acid biosynthetic process"/>
    <property type="evidence" value="ECO:0007669"/>
    <property type="project" value="TreeGrafter"/>
</dbReference>
<dbReference type="InterPro" id="IPR016036">
    <property type="entry name" value="Malonyl_transacylase_ACP-bd"/>
</dbReference>
<dbReference type="SMART" id="SM00827">
    <property type="entry name" value="PKS_AT"/>
    <property type="match status" value="1"/>
</dbReference>
<evidence type="ECO:0000313" key="8">
    <source>
        <dbReference type="EMBL" id="ANN15987.1"/>
    </source>
</evidence>
<dbReference type="Proteomes" id="UP000093695">
    <property type="component" value="Chromosome"/>
</dbReference>
<protein>
    <recommendedName>
        <fullName evidence="1">[acyl-carrier-protein] S-malonyltransferase</fullName>
        <ecNumber evidence="1">2.3.1.39</ecNumber>
    </recommendedName>
</protein>
<evidence type="ECO:0000256" key="3">
    <source>
        <dbReference type="ARBA" id="ARBA00022553"/>
    </source>
</evidence>
<dbReference type="STRING" id="31958.SD37_10270"/>
<accession>A0A193BUU2</accession>
<dbReference type="AlphaFoldDB" id="A0A193BUU2"/>
<evidence type="ECO:0000259" key="7">
    <source>
        <dbReference type="PROSITE" id="PS50075"/>
    </source>
</evidence>
<evidence type="ECO:0000256" key="5">
    <source>
        <dbReference type="ARBA" id="ARBA00023315"/>
    </source>
</evidence>
<feature type="domain" description="Carrier" evidence="7">
    <location>
        <begin position="366"/>
        <end position="442"/>
    </location>
</feature>
<evidence type="ECO:0000256" key="6">
    <source>
        <dbReference type="ARBA" id="ARBA00048462"/>
    </source>
</evidence>
<reference evidence="8 9" key="1">
    <citation type="journal article" date="2015" name="Genome Announc.">
        <title>Draft Genome Sequence of Norvancomycin-Producing Strain Amycolatopsis orientalis CPCC200066.</title>
        <authorList>
            <person name="Lei X."/>
            <person name="Yuan F."/>
            <person name="Shi Y."/>
            <person name="Li X."/>
            <person name="Wang L."/>
            <person name="Hong B."/>
        </authorList>
    </citation>
    <scope>NUCLEOTIDE SEQUENCE [LARGE SCALE GENOMIC DNA]</scope>
    <source>
        <strain evidence="8 9">B-37</strain>
    </source>
</reference>
<keyword evidence="3" id="KW-0597">Phosphoprotein</keyword>
<dbReference type="InterPro" id="IPR050858">
    <property type="entry name" value="Mal-CoA-ACP_Trans/PKS_FabD"/>
</dbReference>
<dbReference type="Gene3D" id="3.40.366.10">
    <property type="entry name" value="Malonyl-Coenzyme A Acyl Carrier Protein, domain 2"/>
    <property type="match status" value="1"/>
</dbReference>
<comment type="catalytic activity">
    <reaction evidence="6">
        <text>holo-[ACP] + malonyl-CoA = malonyl-[ACP] + CoA</text>
        <dbReference type="Rhea" id="RHEA:41792"/>
        <dbReference type="Rhea" id="RHEA-COMP:9623"/>
        <dbReference type="Rhea" id="RHEA-COMP:9685"/>
        <dbReference type="ChEBI" id="CHEBI:57287"/>
        <dbReference type="ChEBI" id="CHEBI:57384"/>
        <dbReference type="ChEBI" id="CHEBI:64479"/>
        <dbReference type="ChEBI" id="CHEBI:78449"/>
        <dbReference type="EC" id="2.3.1.39"/>
    </reaction>
</comment>
<dbReference type="Gene3D" id="1.10.1200.10">
    <property type="entry name" value="ACP-like"/>
    <property type="match status" value="1"/>
</dbReference>
<keyword evidence="9" id="KW-1185">Reference proteome</keyword>
<keyword evidence="4" id="KW-0808">Transferase</keyword>
<evidence type="ECO:0000313" key="9">
    <source>
        <dbReference type="Proteomes" id="UP000093695"/>
    </source>
</evidence>
<proteinExistence type="predicted"/>
<dbReference type="PANTHER" id="PTHR42681">
    <property type="entry name" value="MALONYL-COA-ACYL CARRIER PROTEIN TRANSACYLASE, MITOCHONDRIAL"/>
    <property type="match status" value="1"/>
</dbReference>
<evidence type="ECO:0000256" key="1">
    <source>
        <dbReference type="ARBA" id="ARBA00013258"/>
    </source>
</evidence>
<dbReference type="PANTHER" id="PTHR42681:SF1">
    <property type="entry name" value="MALONYL-COA-ACYL CARRIER PROTEIN TRANSACYLASE, MITOCHONDRIAL"/>
    <property type="match status" value="1"/>
</dbReference>
<dbReference type="InterPro" id="IPR014043">
    <property type="entry name" value="Acyl_transferase_dom"/>
</dbReference>
<dbReference type="InterPro" id="IPR036736">
    <property type="entry name" value="ACP-like_sf"/>
</dbReference>
<gene>
    <name evidence="8" type="ORF">SD37_10270</name>
</gene>
<dbReference type="GO" id="GO:0004314">
    <property type="term" value="F:[acyl-carrier-protein] S-malonyltransferase activity"/>
    <property type="evidence" value="ECO:0007669"/>
    <property type="project" value="UniProtKB-EC"/>
</dbReference>
<dbReference type="Pfam" id="PF00550">
    <property type="entry name" value="PP-binding"/>
    <property type="match status" value="1"/>
</dbReference>
<dbReference type="SUPFAM" id="SSF52151">
    <property type="entry name" value="FabD/lysophospholipase-like"/>
    <property type="match status" value="1"/>
</dbReference>
<dbReference type="SUPFAM" id="SSF47336">
    <property type="entry name" value="ACP-like"/>
    <property type="match status" value="1"/>
</dbReference>
<organism evidence="8 9">
    <name type="scientific">Amycolatopsis orientalis</name>
    <name type="common">Nocardia orientalis</name>
    <dbReference type="NCBI Taxonomy" id="31958"/>
    <lineage>
        <taxon>Bacteria</taxon>
        <taxon>Bacillati</taxon>
        <taxon>Actinomycetota</taxon>
        <taxon>Actinomycetes</taxon>
        <taxon>Pseudonocardiales</taxon>
        <taxon>Pseudonocardiaceae</taxon>
        <taxon>Amycolatopsis</taxon>
    </lineage>
</organism>
<dbReference type="InterPro" id="IPR006162">
    <property type="entry name" value="Ppantetheine_attach_site"/>
</dbReference>
<dbReference type="InterPro" id="IPR009081">
    <property type="entry name" value="PP-bd_ACP"/>
</dbReference>
<name>A0A193BUU2_AMYOR</name>
<evidence type="ECO:0000256" key="4">
    <source>
        <dbReference type="ARBA" id="ARBA00022679"/>
    </source>
</evidence>
<dbReference type="Pfam" id="PF00698">
    <property type="entry name" value="Acyl_transf_1"/>
    <property type="match status" value="1"/>
</dbReference>
<dbReference type="GO" id="GO:0005829">
    <property type="term" value="C:cytosol"/>
    <property type="evidence" value="ECO:0007669"/>
    <property type="project" value="TreeGrafter"/>
</dbReference>
<dbReference type="PROSITE" id="PS50075">
    <property type="entry name" value="CARRIER"/>
    <property type="match status" value="1"/>
</dbReference>
<dbReference type="PROSITE" id="PS00012">
    <property type="entry name" value="PHOSPHOPANTETHEINE"/>
    <property type="match status" value="1"/>
</dbReference>
<keyword evidence="2" id="KW-0596">Phosphopantetheine</keyword>
<dbReference type="SUPFAM" id="SSF55048">
    <property type="entry name" value="Probable ACP-binding domain of malonyl-CoA ACP transacylase"/>
    <property type="match status" value="1"/>
</dbReference>
<dbReference type="Gene3D" id="3.30.70.250">
    <property type="entry name" value="Malonyl-CoA ACP transacylase, ACP-binding"/>
    <property type="match status" value="1"/>
</dbReference>